<keyword evidence="2" id="KW-1185">Reference proteome</keyword>
<dbReference type="PANTHER" id="PTHR12039:SF7">
    <property type="entry name" value="NICOTINAMIDE_NICOTINIC ACID MONONUCLEOTIDE ADENYLYLTRANSFERASE 3"/>
    <property type="match status" value="1"/>
</dbReference>
<protein>
    <submittedName>
        <fullName evidence="1">Uncharacterized protein</fullName>
    </submittedName>
</protein>
<dbReference type="GO" id="GO:0004515">
    <property type="term" value="F:nicotinate-nucleotide adenylyltransferase activity"/>
    <property type="evidence" value="ECO:0007669"/>
    <property type="project" value="TreeGrafter"/>
</dbReference>
<gene>
    <name evidence="1" type="ORF">JOB18_049171</name>
</gene>
<proteinExistence type="predicted"/>
<dbReference type="InterPro" id="IPR051182">
    <property type="entry name" value="Euk_NMN_adenylyltrnsfrase"/>
</dbReference>
<dbReference type="Proteomes" id="UP000693946">
    <property type="component" value="Linkage Group LG1"/>
</dbReference>
<evidence type="ECO:0000313" key="2">
    <source>
        <dbReference type="Proteomes" id="UP000693946"/>
    </source>
</evidence>
<dbReference type="GO" id="GO:0005739">
    <property type="term" value="C:mitochondrion"/>
    <property type="evidence" value="ECO:0007669"/>
    <property type="project" value="TreeGrafter"/>
</dbReference>
<evidence type="ECO:0000313" key="1">
    <source>
        <dbReference type="EMBL" id="KAG7527105.1"/>
    </source>
</evidence>
<sequence>MRLFELATDHMHGTGKYQVVGGIVSPLYMSQSVAISSEPKSSSSLEDCQTRLDLWQIWVFPGVNSEGRYHYGRILKEYEQSTGMHTNSSSNTAPISSKNSLLLVSWAEMLCVLRVNRNRLDEHVEEVVGHFGLVSVSRGERQPKWTVHESDTLSRHQQNIFLVREWLKNETSATEVQRALRRGLSLDYLIPDPEIAQPLH</sequence>
<dbReference type="PANTHER" id="PTHR12039">
    <property type="entry name" value="NICOTINAMIDE MONONUCLEOTIDE ADENYLYLTRANSFERASE"/>
    <property type="match status" value="1"/>
</dbReference>
<comment type="caution">
    <text evidence="1">The sequence shown here is derived from an EMBL/GenBank/DDBJ whole genome shotgun (WGS) entry which is preliminary data.</text>
</comment>
<organism evidence="1 2">
    <name type="scientific">Solea senegalensis</name>
    <name type="common">Senegalese sole</name>
    <dbReference type="NCBI Taxonomy" id="28829"/>
    <lineage>
        <taxon>Eukaryota</taxon>
        <taxon>Metazoa</taxon>
        <taxon>Chordata</taxon>
        <taxon>Craniata</taxon>
        <taxon>Vertebrata</taxon>
        <taxon>Euteleostomi</taxon>
        <taxon>Actinopterygii</taxon>
        <taxon>Neopterygii</taxon>
        <taxon>Teleostei</taxon>
        <taxon>Neoteleostei</taxon>
        <taxon>Acanthomorphata</taxon>
        <taxon>Carangaria</taxon>
        <taxon>Pleuronectiformes</taxon>
        <taxon>Pleuronectoidei</taxon>
        <taxon>Soleidae</taxon>
        <taxon>Solea</taxon>
    </lineage>
</organism>
<dbReference type="GO" id="GO:0009435">
    <property type="term" value="P:NAD+ biosynthetic process"/>
    <property type="evidence" value="ECO:0007669"/>
    <property type="project" value="TreeGrafter"/>
</dbReference>
<accession>A0AAV6TCH2</accession>
<reference evidence="1 2" key="1">
    <citation type="journal article" date="2021" name="Sci. Rep.">
        <title>Chromosome anchoring in Senegalese sole (Solea senegalensis) reveals sex-associated markers and genome rearrangements in flatfish.</title>
        <authorList>
            <person name="Guerrero-Cozar I."/>
            <person name="Gomez-Garrido J."/>
            <person name="Berbel C."/>
            <person name="Martinez-Blanch J.F."/>
            <person name="Alioto T."/>
            <person name="Claros M.G."/>
            <person name="Gagnaire P.A."/>
            <person name="Manchado M."/>
        </authorList>
    </citation>
    <scope>NUCLEOTIDE SEQUENCE [LARGE SCALE GENOMIC DNA]</scope>
    <source>
        <strain evidence="1">Sse05_10M</strain>
    </source>
</reference>
<dbReference type="EMBL" id="JAGKHQ010000001">
    <property type="protein sequence ID" value="KAG7527105.1"/>
    <property type="molecule type" value="Genomic_DNA"/>
</dbReference>
<dbReference type="AlphaFoldDB" id="A0AAV6TCH2"/>
<dbReference type="GO" id="GO:0000309">
    <property type="term" value="F:nicotinamide-nucleotide adenylyltransferase activity"/>
    <property type="evidence" value="ECO:0007669"/>
    <property type="project" value="TreeGrafter"/>
</dbReference>
<name>A0AAV6TCH2_SOLSE</name>